<organism evidence="6 7">
    <name type="scientific">Streptomyces antioxidans</name>
    <dbReference type="NCBI Taxonomy" id="1507734"/>
    <lineage>
        <taxon>Bacteria</taxon>
        <taxon>Bacillati</taxon>
        <taxon>Actinomycetota</taxon>
        <taxon>Actinomycetes</taxon>
        <taxon>Kitasatosporales</taxon>
        <taxon>Streptomycetaceae</taxon>
        <taxon>Streptomyces</taxon>
    </lineage>
</organism>
<dbReference type="Pfam" id="PF00440">
    <property type="entry name" value="TetR_N"/>
    <property type="match status" value="1"/>
</dbReference>
<feature type="DNA-binding region" description="H-T-H motif" evidence="4">
    <location>
        <begin position="29"/>
        <end position="48"/>
    </location>
</feature>
<dbReference type="Proteomes" id="UP000033615">
    <property type="component" value="Unassembled WGS sequence"/>
</dbReference>
<dbReference type="SUPFAM" id="SSF46689">
    <property type="entry name" value="Homeodomain-like"/>
    <property type="match status" value="1"/>
</dbReference>
<gene>
    <name evidence="6" type="ORF">VT50_0203410</name>
</gene>
<evidence type="ECO:0000256" key="2">
    <source>
        <dbReference type="ARBA" id="ARBA00023125"/>
    </source>
</evidence>
<dbReference type="EMBL" id="LAKD02000004">
    <property type="protein sequence ID" value="OPF83843.1"/>
    <property type="molecule type" value="Genomic_DNA"/>
</dbReference>
<dbReference type="InterPro" id="IPR036271">
    <property type="entry name" value="Tet_transcr_reg_TetR-rel_C_sf"/>
</dbReference>
<evidence type="ECO:0000259" key="5">
    <source>
        <dbReference type="PROSITE" id="PS50977"/>
    </source>
</evidence>
<comment type="caution">
    <text evidence="6">The sequence shown here is derived from an EMBL/GenBank/DDBJ whole genome shotgun (WGS) entry which is preliminary data.</text>
</comment>
<dbReference type="SUPFAM" id="SSF48498">
    <property type="entry name" value="Tetracyclin repressor-like, C-terminal domain"/>
    <property type="match status" value="1"/>
</dbReference>
<evidence type="ECO:0000256" key="1">
    <source>
        <dbReference type="ARBA" id="ARBA00023015"/>
    </source>
</evidence>
<dbReference type="Gene3D" id="1.10.10.60">
    <property type="entry name" value="Homeodomain-like"/>
    <property type="match status" value="1"/>
</dbReference>
<keyword evidence="2 4" id="KW-0238">DNA-binding</keyword>
<dbReference type="InterPro" id="IPR011075">
    <property type="entry name" value="TetR_C"/>
</dbReference>
<keyword evidence="7" id="KW-1185">Reference proteome</keyword>
<evidence type="ECO:0000313" key="6">
    <source>
        <dbReference type="EMBL" id="OPF83843.1"/>
    </source>
</evidence>
<evidence type="ECO:0000256" key="4">
    <source>
        <dbReference type="PROSITE-ProRule" id="PRU00335"/>
    </source>
</evidence>
<evidence type="ECO:0000256" key="3">
    <source>
        <dbReference type="ARBA" id="ARBA00023163"/>
    </source>
</evidence>
<dbReference type="Pfam" id="PF16925">
    <property type="entry name" value="TetR_C_13"/>
    <property type="match status" value="1"/>
</dbReference>
<dbReference type="PANTHER" id="PTHR47506:SF10">
    <property type="entry name" value="TRANSCRIPTIONAL REGULATORY PROTEIN"/>
    <property type="match status" value="1"/>
</dbReference>
<dbReference type="PRINTS" id="PR00455">
    <property type="entry name" value="HTHTETR"/>
</dbReference>
<dbReference type="AlphaFoldDB" id="A0A1V4DCI8"/>
<feature type="domain" description="HTH tetR-type" evidence="5">
    <location>
        <begin position="6"/>
        <end position="66"/>
    </location>
</feature>
<proteinExistence type="predicted"/>
<accession>A0A1V4DCI8</accession>
<name>A0A1V4DCI8_9ACTN</name>
<dbReference type="RefSeq" id="WP_046089847.1">
    <property type="nucleotide sequence ID" value="NZ_LAKD02000004.1"/>
</dbReference>
<evidence type="ECO:0000313" key="7">
    <source>
        <dbReference type="Proteomes" id="UP000033615"/>
    </source>
</evidence>
<dbReference type="Gene3D" id="1.10.357.10">
    <property type="entry name" value="Tetracycline Repressor, domain 2"/>
    <property type="match status" value="1"/>
</dbReference>
<dbReference type="PANTHER" id="PTHR47506">
    <property type="entry name" value="TRANSCRIPTIONAL REGULATORY PROTEIN"/>
    <property type="match status" value="1"/>
</dbReference>
<keyword evidence="1" id="KW-0805">Transcription regulation</keyword>
<protein>
    <submittedName>
        <fullName evidence="6">TetR family transcriptional regulator</fullName>
    </submittedName>
</protein>
<sequence length="200" mass="21317">MARPRKFVEADAERAARDTFHRKGFAGTSLSDLAEATGLGKGSLYNTFGSKEELYARAFHSYCDDAITNTAQILERSQPGLHGVLAYVERIVEETIEDPARPGCMIAKATSELGSTTPAVRGEAHRTLRAMEDALATHLSQARDNGELRPDSGDPEDLATLVLALTRGIEALGAAGYDADALLKIGPVLHQLVAAASKTP</sequence>
<keyword evidence="3" id="KW-0804">Transcription</keyword>
<dbReference type="InterPro" id="IPR009057">
    <property type="entry name" value="Homeodomain-like_sf"/>
</dbReference>
<dbReference type="OrthoDB" id="9805134at2"/>
<dbReference type="GO" id="GO:0003677">
    <property type="term" value="F:DNA binding"/>
    <property type="evidence" value="ECO:0007669"/>
    <property type="project" value="UniProtKB-UniRule"/>
</dbReference>
<dbReference type="PROSITE" id="PS50977">
    <property type="entry name" value="HTH_TETR_2"/>
    <property type="match status" value="1"/>
</dbReference>
<reference evidence="6" key="1">
    <citation type="submission" date="2016-12" db="EMBL/GenBank/DDBJ databases">
        <title>Genome sequence of Streptomyces antioxidans MUSC 164.</title>
        <authorList>
            <person name="Lee L.-H."/>
            <person name="Ser H.-L."/>
        </authorList>
    </citation>
    <scope>NUCLEOTIDE SEQUENCE [LARGE SCALE GENOMIC DNA]</scope>
    <source>
        <strain evidence="6">MUSC 164</strain>
    </source>
</reference>
<dbReference type="InterPro" id="IPR001647">
    <property type="entry name" value="HTH_TetR"/>
</dbReference>